<dbReference type="RefSeq" id="WP_088471329.1">
    <property type="nucleotide sequence ID" value="NZ_NISJ01000001.1"/>
</dbReference>
<evidence type="ECO:0000256" key="2">
    <source>
        <dbReference type="SAM" id="SignalP"/>
    </source>
</evidence>
<dbReference type="OrthoDB" id="9802674at2"/>
<dbReference type="EMBL" id="NISJ01000001">
    <property type="protein sequence ID" value="OWR01517.1"/>
    <property type="molecule type" value="Genomic_DNA"/>
</dbReference>
<sequence length="214" mass="22421">MNKIATWTILALATSLAGCANGTATSNRSLDSVHQPIVRNATYQFDVAAGDGDLAPSEQARLQDWLNAMGARYGDRIAIEDPAIYGASAAQATVRQMVERRGLLLSRDVPVTTGAVPSGHLRVIITRASAHVPGCPDWSSSSSINLANATSANFGCAANSNLAAMVADANDLIKGAHNENYDPTAATRPIKTYREKPQTGASQLKVEDTNGGGK</sequence>
<feature type="region of interest" description="Disordered" evidence="1">
    <location>
        <begin position="176"/>
        <end position="214"/>
    </location>
</feature>
<dbReference type="AlphaFoldDB" id="A0A246K687"/>
<accession>A0A246K687</accession>
<evidence type="ECO:0008006" key="5">
    <source>
        <dbReference type="Google" id="ProtNLM"/>
    </source>
</evidence>
<evidence type="ECO:0000256" key="1">
    <source>
        <dbReference type="SAM" id="MobiDB-lite"/>
    </source>
</evidence>
<dbReference type="Proteomes" id="UP000197097">
    <property type="component" value="Unassembled WGS sequence"/>
</dbReference>
<organism evidence="3 4">
    <name type="scientific">Sphingopyxis witflariensis</name>
    <dbReference type="NCBI Taxonomy" id="173675"/>
    <lineage>
        <taxon>Bacteria</taxon>
        <taxon>Pseudomonadati</taxon>
        <taxon>Pseudomonadota</taxon>
        <taxon>Alphaproteobacteria</taxon>
        <taxon>Sphingomonadales</taxon>
        <taxon>Sphingomonadaceae</taxon>
        <taxon>Sphingopyxis</taxon>
    </lineage>
</organism>
<dbReference type="InterPro" id="IPR019027">
    <property type="entry name" value="Pilus_biogenesis_CpaD-related"/>
</dbReference>
<feature type="chain" id="PRO_5012806259" description="Pilus assembly protein CpaD" evidence="2">
    <location>
        <begin position="21"/>
        <end position="214"/>
    </location>
</feature>
<keyword evidence="4" id="KW-1185">Reference proteome</keyword>
<keyword evidence="2" id="KW-0732">Signal</keyword>
<dbReference type="Pfam" id="PF09476">
    <property type="entry name" value="Pilus_CpaD"/>
    <property type="match status" value="1"/>
</dbReference>
<evidence type="ECO:0000313" key="4">
    <source>
        <dbReference type="Proteomes" id="UP000197097"/>
    </source>
</evidence>
<evidence type="ECO:0000313" key="3">
    <source>
        <dbReference type="EMBL" id="OWR01517.1"/>
    </source>
</evidence>
<feature type="signal peptide" evidence="2">
    <location>
        <begin position="1"/>
        <end position="20"/>
    </location>
</feature>
<proteinExistence type="predicted"/>
<gene>
    <name evidence="3" type="ORF">CDQ91_03805</name>
</gene>
<comment type="caution">
    <text evidence="3">The sequence shown here is derived from an EMBL/GenBank/DDBJ whole genome shotgun (WGS) entry which is preliminary data.</text>
</comment>
<protein>
    <recommendedName>
        <fullName evidence="5">Pilus assembly protein CpaD</fullName>
    </recommendedName>
</protein>
<dbReference type="PROSITE" id="PS51257">
    <property type="entry name" value="PROKAR_LIPOPROTEIN"/>
    <property type="match status" value="1"/>
</dbReference>
<reference evidence="3 4" key="1">
    <citation type="journal article" date="2002" name="Int. J. Syst. Evol. Microbiol.">
        <title>Sphingopyxis witflariensis sp. nov., isolated from activated sludge.</title>
        <authorList>
            <person name="Kampfer P."/>
            <person name="Witzenberger R."/>
            <person name="Denner E.B."/>
            <person name="Busse H.J."/>
            <person name="Neef A."/>
        </authorList>
    </citation>
    <scope>NUCLEOTIDE SEQUENCE [LARGE SCALE GENOMIC DNA]</scope>
    <source>
        <strain evidence="3 4">DSM 14551</strain>
    </source>
</reference>
<name>A0A246K687_9SPHN</name>